<evidence type="ECO:0000259" key="6">
    <source>
        <dbReference type="PROSITE" id="PS50048"/>
    </source>
</evidence>
<sequence>MSLRLSSLDPNEPRAAKDCRTCSRRRVKCDRSLETCKKCAIKGLQCPGYGLRIQWDQGVASRGKLTGKTIPVLEPVPAKYENERKSVTSTSSTPYQYAISPGTIHNKFGLNPDLGLYCIPDYVQSSIFRDLIHYYDHVVAAIMPWVDGPENAWRTIMLPLATESESLLLAILALSAEHFSSKTGSTLSGVRGPLSAHYRDQSLQLLAQNLRTELAEDQTARQGPACAMLATILVLCNLEMIRCDSAVWPVHWKAARTITRRWTSSHHPRPTLDSGFKFVIKEAFVYDVFGSTTTFDGEEQIPCSVLTGEDPELFTHWLQLVQEVTIVERRRHADLPVGQYSLHSTDMRQLQQRFEEATNSSLLISQPLVFHGLQSDIGTLLVLYQQAGLLYSYQALHSKDSALARNTCVETVMDSIRLIQNLSAFKHDLVWPLFLVGTESRNNPSRQKFAESGMLEVMRSTAFSNCRWGLEFLRHFWTTDELVVVDWIQFCRQESQKGLTFVVI</sequence>
<protein>
    <recommendedName>
        <fullName evidence="6">Zn(2)-C6 fungal-type domain-containing protein</fullName>
    </recommendedName>
</protein>
<feature type="domain" description="Zn(2)-C6 fungal-type" evidence="6">
    <location>
        <begin position="18"/>
        <end position="46"/>
    </location>
</feature>
<evidence type="ECO:0000256" key="1">
    <source>
        <dbReference type="ARBA" id="ARBA00004123"/>
    </source>
</evidence>
<dbReference type="PANTHER" id="PTHR37534:SF15">
    <property type="entry name" value="ZN(II)2CYS6 TRANSCRIPTION FACTOR (EUROFUNG)"/>
    <property type="match status" value="1"/>
</dbReference>
<keyword evidence="3" id="KW-0238">DNA-binding</keyword>
<accession>A0ABR0J821</accession>
<dbReference type="Proteomes" id="UP001345691">
    <property type="component" value="Unassembled WGS sequence"/>
</dbReference>
<dbReference type="PROSITE" id="PS50048">
    <property type="entry name" value="ZN2_CY6_FUNGAL_2"/>
    <property type="match status" value="1"/>
</dbReference>
<evidence type="ECO:0000256" key="4">
    <source>
        <dbReference type="ARBA" id="ARBA00023163"/>
    </source>
</evidence>
<keyword evidence="8" id="KW-1185">Reference proteome</keyword>
<keyword evidence="5" id="KW-0539">Nucleus</keyword>
<proteinExistence type="predicted"/>
<dbReference type="EMBL" id="JAVRRF010000014">
    <property type="protein sequence ID" value="KAK5058416.1"/>
    <property type="molecule type" value="Genomic_DNA"/>
</dbReference>
<dbReference type="PANTHER" id="PTHR37534">
    <property type="entry name" value="TRANSCRIPTIONAL ACTIVATOR PROTEIN UGA3"/>
    <property type="match status" value="1"/>
</dbReference>
<evidence type="ECO:0000256" key="3">
    <source>
        <dbReference type="ARBA" id="ARBA00023125"/>
    </source>
</evidence>
<reference evidence="7 8" key="1">
    <citation type="submission" date="2023-08" db="EMBL/GenBank/DDBJ databases">
        <title>Black Yeasts Isolated from many extreme environments.</title>
        <authorList>
            <person name="Coleine C."/>
            <person name="Stajich J.E."/>
            <person name="Selbmann L."/>
        </authorList>
    </citation>
    <scope>NUCLEOTIDE SEQUENCE [LARGE SCALE GENOMIC DNA]</scope>
    <source>
        <strain evidence="7 8">CCFEE 6328</strain>
    </source>
</reference>
<evidence type="ECO:0000313" key="8">
    <source>
        <dbReference type="Proteomes" id="UP001345691"/>
    </source>
</evidence>
<dbReference type="SUPFAM" id="SSF57701">
    <property type="entry name" value="Zn2/Cys6 DNA-binding domain"/>
    <property type="match status" value="1"/>
</dbReference>
<dbReference type="InterPro" id="IPR021858">
    <property type="entry name" value="Fun_TF"/>
</dbReference>
<organism evidence="7 8">
    <name type="scientific">Exophiala sideris</name>
    <dbReference type="NCBI Taxonomy" id="1016849"/>
    <lineage>
        <taxon>Eukaryota</taxon>
        <taxon>Fungi</taxon>
        <taxon>Dikarya</taxon>
        <taxon>Ascomycota</taxon>
        <taxon>Pezizomycotina</taxon>
        <taxon>Eurotiomycetes</taxon>
        <taxon>Chaetothyriomycetidae</taxon>
        <taxon>Chaetothyriales</taxon>
        <taxon>Herpotrichiellaceae</taxon>
        <taxon>Exophiala</taxon>
    </lineage>
</organism>
<dbReference type="CDD" id="cd00067">
    <property type="entry name" value="GAL4"/>
    <property type="match status" value="1"/>
</dbReference>
<dbReference type="InterPro" id="IPR036864">
    <property type="entry name" value="Zn2-C6_fun-type_DNA-bd_sf"/>
</dbReference>
<keyword evidence="4" id="KW-0804">Transcription</keyword>
<dbReference type="Pfam" id="PF11951">
    <property type="entry name" value="Fungal_trans_2"/>
    <property type="match status" value="1"/>
</dbReference>
<evidence type="ECO:0000256" key="2">
    <source>
        <dbReference type="ARBA" id="ARBA00023015"/>
    </source>
</evidence>
<dbReference type="Gene3D" id="4.10.240.10">
    <property type="entry name" value="Zn(2)-C6 fungal-type DNA-binding domain"/>
    <property type="match status" value="1"/>
</dbReference>
<keyword evidence="2" id="KW-0805">Transcription regulation</keyword>
<dbReference type="InterPro" id="IPR001138">
    <property type="entry name" value="Zn2Cys6_DnaBD"/>
</dbReference>
<evidence type="ECO:0000256" key="5">
    <source>
        <dbReference type="ARBA" id="ARBA00023242"/>
    </source>
</evidence>
<dbReference type="Pfam" id="PF00172">
    <property type="entry name" value="Zn_clus"/>
    <property type="match status" value="1"/>
</dbReference>
<comment type="subcellular location">
    <subcellularLocation>
        <location evidence="1">Nucleus</location>
    </subcellularLocation>
</comment>
<evidence type="ECO:0000313" key="7">
    <source>
        <dbReference type="EMBL" id="KAK5058416.1"/>
    </source>
</evidence>
<gene>
    <name evidence="7" type="ORF">LTR69_006821</name>
</gene>
<name>A0ABR0J821_9EURO</name>
<comment type="caution">
    <text evidence="7">The sequence shown here is derived from an EMBL/GenBank/DDBJ whole genome shotgun (WGS) entry which is preliminary data.</text>
</comment>